<evidence type="ECO:0000256" key="1">
    <source>
        <dbReference type="ARBA" id="ARBA00023172"/>
    </source>
</evidence>
<proteinExistence type="predicted"/>
<protein>
    <recommendedName>
        <fullName evidence="4">Phage integrase family protein</fullName>
    </recommendedName>
</protein>
<sequence>MGKTKKPALKSLAPTWREDMWKRASQPDWQQSRPQLLPALALLWLTGCRPREIQDGVSVAWRDNLLVIEIAGAKCIDAGHRERGQPRRRYAFRTGPDDERAIPALGILRLCAVRAETTTGLARCVVAHDADYLYNSVVALGREVFPKMRTRVSPYCFRHQLASDLKSDPDLSLEEAAKVMGHLSDYSIGKYGHAVHGRTGGRFKALAVETSRPIKHSPKVDRLARFKIASAKRRSQKPS</sequence>
<dbReference type="GO" id="GO:0003677">
    <property type="term" value="F:DNA binding"/>
    <property type="evidence" value="ECO:0007669"/>
    <property type="project" value="InterPro"/>
</dbReference>
<evidence type="ECO:0000313" key="3">
    <source>
        <dbReference type="Proteomes" id="UP000295509"/>
    </source>
</evidence>
<evidence type="ECO:0008006" key="4">
    <source>
        <dbReference type="Google" id="ProtNLM"/>
    </source>
</evidence>
<keyword evidence="1" id="KW-0233">DNA recombination</keyword>
<dbReference type="Gene3D" id="1.10.443.10">
    <property type="entry name" value="Intergrase catalytic core"/>
    <property type="match status" value="1"/>
</dbReference>
<dbReference type="SUPFAM" id="SSF56349">
    <property type="entry name" value="DNA breaking-rejoining enzymes"/>
    <property type="match status" value="1"/>
</dbReference>
<dbReference type="AlphaFoldDB" id="A0A4R8LW37"/>
<dbReference type="OrthoDB" id="8883268at2"/>
<reference evidence="2 3" key="1">
    <citation type="submission" date="2019-03" db="EMBL/GenBank/DDBJ databases">
        <title>Genomic Encyclopedia of Type Strains, Phase III (KMG-III): the genomes of soil and plant-associated and newly described type strains.</title>
        <authorList>
            <person name="Whitman W."/>
        </authorList>
    </citation>
    <scope>NUCLEOTIDE SEQUENCE [LARGE SCALE GENOMIC DNA]</scope>
    <source>
        <strain evidence="2 3">LMG 29544</strain>
    </source>
</reference>
<accession>A0A4R8LW37</accession>
<keyword evidence="3" id="KW-1185">Reference proteome</keyword>
<dbReference type="GO" id="GO:0006310">
    <property type="term" value="P:DNA recombination"/>
    <property type="evidence" value="ECO:0007669"/>
    <property type="project" value="UniProtKB-KW"/>
</dbReference>
<name>A0A4R8LW37_9BURK</name>
<dbReference type="InterPro" id="IPR011010">
    <property type="entry name" value="DNA_brk_join_enz"/>
</dbReference>
<gene>
    <name evidence="2" type="ORF">BX592_106112</name>
</gene>
<dbReference type="Proteomes" id="UP000295509">
    <property type="component" value="Unassembled WGS sequence"/>
</dbReference>
<evidence type="ECO:0000313" key="2">
    <source>
        <dbReference type="EMBL" id="TDY51818.1"/>
    </source>
</evidence>
<dbReference type="InterPro" id="IPR013762">
    <property type="entry name" value="Integrase-like_cat_sf"/>
</dbReference>
<dbReference type="RefSeq" id="WP_134191592.1">
    <property type="nucleotide sequence ID" value="NZ_JBHLUW010000056.1"/>
</dbReference>
<organism evidence="2 3">
    <name type="scientific">Paraburkholderia rhizosphaerae</name>
    <dbReference type="NCBI Taxonomy" id="480658"/>
    <lineage>
        <taxon>Bacteria</taxon>
        <taxon>Pseudomonadati</taxon>
        <taxon>Pseudomonadota</taxon>
        <taxon>Betaproteobacteria</taxon>
        <taxon>Burkholderiales</taxon>
        <taxon>Burkholderiaceae</taxon>
        <taxon>Paraburkholderia</taxon>
    </lineage>
</organism>
<comment type="caution">
    <text evidence="2">The sequence shown here is derived from an EMBL/GenBank/DDBJ whole genome shotgun (WGS) entry which is preliminary data.</text>
</comment>
<dbReference type="EMBL" id="SORE01000006">
    <property type="protein sequence ID" value="TDY51818.1"/>
    <property type="molecule type" value="Genomic_DNA"/>
</dbReference>
<dbReference type="GO" id="GO:0015074">
    <property type="term" value="P:DNA integration"/>
    <property type="evidence" value="ECO:0007669"/>
    <property type="project" value="InterPro"/>
</dbReference>